<dbReference type="InterPro" id="IPR010301">
    <property type="entry name" value="RRP1"/>
</dbReference>
<name>A0A166W668_9HYPO</name>
<gene>
    <name evidence="6" type="ORF">BBO_09216</name>
</gene>
<dbReference type="PANTHER" id="PTHR13026:SF0">
    <property type="entry name" value="RIBOSOMAL RNA PROCESSING 1B"/>
    <property type="match status" value="1"/>
</dbReference>
<evidence type="ECO:0000256" key="5">
    <source>
        <dbReference type="SAM" id="MobiDB-lite"/>
    </source>
</evidence>
<reference evidence="6 7" key="1">
    <citation type="journal article" date="2016" name="Genome Biol. Evol.">
        <title>Divergent and convergent evolution of fungal pathogenicity.</title>
        <authorList>
            <person name="Shang Y."/>
            <person name="Xiao G."/>
            <person name="Zheng P."/>
            <person name="Cen K."/>
            <person name="Zhan S."/>
            <person name="Wang C."/>
        </authorList>
    </citation>
    <scope>NUCLEOTIDE SEQUENCE [LARGE SCALE GENOMIC DNA]</scope>
    <source>
        <strain evidence="6 7">RCEF 3172</strain>
    </source>
</reference>
<keyword evidence="7" id="KW-1185">Reference proteome</keyword>
<proteinExistence type="inferred from homology"/>
<accession>A0A166W668</accession>
<evidence type="ECO:0000256" key="2">
    <source>
        <dbReference type="ARBA" id="ARBA00006374"/>
    </source>
</evidence>
<feature type="region of interest" description="Disordered" evidence="5">
    <location>
        <begin position="221"/>
        <end position="262"/>
    </location>
</feature>
<evidence type="ECO:0000256" key="4">
    <source>
        <dbReference type="ARBA" id="ARBA00023242"/>
    </source>
</evidence>
<evidence type="ECO:0000256" key="3">
    <source>
        <dbReference type="ARBA" id="ARBA00022552"/>
    </source>
</evidence>
<dbReference type="AlphaFoldDB" id="A0A166W668"/>
<dbReference type="OrthoDB" id="2019504at2759"/>
<dbReference type="GO" id="GO:0005634">
    <property type="term" value="C:nucleus"/>
    <property type="evidence" value="ECO:0007669"/>
    <property type="project" value="UniProtKB-SubCell"/>
</dbReference>
<protein>
    <submittedName>
        <fullName evidence="6">Nucleolar protein NOP52 variant</fullName>
    </submittedName>
</protein>
<comment type="caution">
    <text evidence="6">The sequence shown here is derived from an EMBL/GenBank/DDBJ whole genome shotgun (WGS) entry which is preliminary data.</text>
</comment>
<organism evidence="6 7">
    <name type="scientific">Beauveria brongniartii RCEF 3172</name>
    <dbReference type="NCBI Taxonomy" id="1081107"/>
    <lineage>
        <taxon>Eukaryota</taxon>
        <taxon>Fungi</taxon>
        <taxon>Dikarya</taxon>
        <taxon>Ascomycota</taxon>
        <taxon>Pezizomycotina</taxon>
        <taxon>Sordariomycetes</taxon>
        <taxon>Hypocreomycetidae</taxon>
        <taxon>Hypocreales</taxon>
        <taxon>Cordycipitaceae</taxon>
        <taxon>Beauveria</taxon>
        <taxon>Beauveria brongniartii</taxon>
    </lineage>
</organism>
<comment type="subcellular location">
    <subcellularLocation>
        <location evidence="1">Nucleus</location>
    </subcellularLocation>
</comment>
<dbReference type="Pfam" id="PF05997">
    <property type="entry name" value="Nop52"/>
    <property type="match status" value="1"/>
</dbReference>
<dbReference type="GO" id="GO:0030688">
    <property type="term" value="C:preribosome, small subunit precursor"/>
    <property type="evidence" value="ECO:0007669"/>
    <property type="project" value="InterPro"/>
</dbReference>
<comment type="similarity">
    <text evidence="2">Belongs to the RRP1 family.</text>
</comment>
<evidence type="ECO:0000313" key="7">
    <source>
        <dbReference type="Proteomes" id="UP000076863"/>
    </source>
</evidence>
<keyword evidence="3" id="KW-0698">rRNA processing</keyword>
<dbReference type="GO" id="GO:0006364">
    <property type="term" value="P:rRNA processing"/>
    <property type="evidence" value="ECO:0007669"/>
    <property type="project" value="UniProtKB-KW"/>
</dbReference>
<dbReference type="Proteomes" id="UP000076863">
    <property type="component" value="Unassembled WGS sequence"/>
</dbReference>
<sequence>MAARAGQEAAQMPFIKNLASSVPPNHTDRKLRTSSLEALTAFLASRRTLSFSDACKLWTGLYYALWMTDRPKPQQALASSLASLLFSLRSAHCAGPWLRGFWHVLGTQWTGIEALRLDKFLLLARRVFAAMVRYAKEGATEERDVVEGVCKEYVFDGEGGRSGLGQLPLGLRLHVLDLWVDELDKEGVLGEAAQEDGEMQGLVRKMGEMVEELRRNGVKTVRERAKESYEDARLPWGTKEESMEEEDEQEEEDEDGWGGFED</sequence>
<evidence type="ECO:0000256" key="1">
    <source>
        <dbReference type="ARBA" id="ARBA00004123"/>
    </source>
</evidence>
<dbReference type="EMBL" id="AZHA01000055">
    <property type="protein sequence ID" value="OAA34379.1"/>
    <property type="molecule type" value="Genomic_DNA"/>
</dbReference>
<keyword evidence="4" id="KW-0539">Nucleus</keyword>
<dbReference type="PANTHER" id="PTHR13026">
    <property type="entry name" value="NNP-1 PROTEIN NOVEL NUCLEAR PROTEIN 1 NOP52"/>
    <property type="match status" value="1"/>
</dbReference>
<evidence type="ECO:0000313" key="6">
    <source>
        <dbReference type="EMBL" id="OAA34379.1"/>
    </source>
</evidence>
<feature type="compositionally biased region" description="Basic and acidic residues" evidence="5">
    <location>
        <begin position="221"/>
        <end position="241"/>
    </location>
</feature>
<feature type="compositionally biased region" description="Acidic residues" evidence="5">
    <location>
        <begin position="242"/>
        <end position="262"/>
    </location>
</feature>